<dbReference type="eggNOG" id="COG2303">
    <property type="taxonomic scope" value="Bacteria"/>
</dbReference>
<organism evidence="19 20">
    <name type="scientific">Austwickia chelonae NBRC 105200</name>
    <dbReference type="NCBI Taxonomy" id="1184607"/>
    <lineage>
        <taxon>Bacteria</taxon>
        <taxon>Bacillati</taxon>
        <taxon>Actinomycetota</taxon>
        <taxon>Actinomycetes</taxon>
        <taxon>Micrococcales</taxon>
        <taxon>Dermatophilaceae</taxon>
        <taxon>Austwickia</taxon>
    </lineage>
</organism>
<keyword evidence="7" id="KW-0443">Lipid metabolism</keyword>
<evidence type="ECO:0000256" key="1">
    <source>
        <dbReference type="ARBA" id="ARBA00001974"/>
    </source>
</evidence>
<dbReference type="EC" id="5.3.3.1" evidence="11"/>
<keyword evidence="4" id="KW-0285">Flavoprotein</keyword>
<dbReference type="RefSeq" id="WP_006503166.1">
    <property type="nucleotide sequence ID" value="NZ_BAGZ01000009.1"/>
</dbReference>
<evidence type="ECO:0000259" key="18">
    <source>
        <dbReference type="Pfam" id="PF05199"/>
    </source>
</evidence>
<evidence type="ECO:0000259" key="17">
    <source>
        <dbReference type="Pfam" id="PF01266"/>
    </source>
</evidence>
<proteinExistence type="inferred from homology"/>
<dbReference type="Pfam" id="PF05199">
    <property type="entry name" value="GMC_oxred_C"/>
    <property type="match status" value="1"/>
</dbReference>
<dbReference type="PANTHER" id="PTHR47470:SF1">
    <property type="entry name" value="FAD-DEPENDENT OXIDOREDUCTASE 2 FAD BINDING DOMAIN-CONTAINING PROTEIN"/>
    <property type="match status" value="1"/>
</dbReference>
<dbReference type="GO" id="GO:0008203">
    <property type="term" value="P:cholesterol metabolic process"/>
    <property type="evidence" value="ECO:0007669"/>
    <property type="project" value="UniProtKB-KW"/>
</dbReference>
<comment type="cofactor">
    <cofactor evidence="1">
        <name>FAD</name>
        <dbReference type="ChEBI" id="CHEBI:57692"/>
    </cofactor>
</comment>
<dbReference type="GO" id="GO:0016995">
    <property type="term" value="F:cholesterol oxidase activity"/>
    <property type="evidence" value="ECO:0007669"/>
    <property type="project" value="UniProtKB-EC"/>
</dbReference>
<dbReference type="STRING" id="100225.SAMN05421595_2677"/>
<accession>K6UMU2</accession>
<keyword evidence="9" id="KW-0753">Steroid metabolism</keyword>
<keyword evidence="20" id="KW-1185">Reference proteome</keyword>
<dbReference type="Proteomes" id="UP000008495">
    <property type="component" value="Unassembled WGS sequence"/>
</dbReference>
<evidence type="ECO:0000256" key="10">
    <source>
        <dbReference type="ARBA" id="ARBA00023235"/>
    </source>
</evidence>
<feature type="domain" description="FAD dependent oxidoreductase" evidence="17">
    <location>
        <begin position="12"/>
        <end position="311"/>
    </location>
</feature>
<comment type="pathway">
    <text evidence="12">Steroid metabolism; cholesterol degradation.</text>
</comment>
<evidence type="ECO:0000256" key="5">
    <source>
        <dbReference type="ARBA" id="ARBA00022827"/>
    </source>
</evidence>
<evidence type="ECO:0000256" key="14">
    <source>
        <dbReference type="ARBA" id="ARBA00049744"/>
    </source>
</evidence>
<evidence type="ECO:0000256" key="16">
    <source>
        <dbReference type="SAM" id="MobiDB-lite"/>
    </source>
</evidence>
<dbReference type="InterPro" id="IPR052542">
    <property type="entry name" value="Cholesterol_Oxidase"/>
</dbReference>
<evidence type="ECO:0000313" key="20">
    <source>
        <dbReference type="Proteomes" id="UP000008495"/>
    </source>
</evidence>
<evidence type="ECO:0000256" key="2">
    <source>
        <dbReference type="ARBA" id="ARBA00010790"/>
    </source>
</evidence>
<feature type="domain" description="Glucose-methanol-choline oxidoreductase C-terminal" evidence="18">
    <location>
        <begin position="472"/>
        <end position="526"/>
    </location>
</feature>
<evidence type="ECO:0000256" key="7">
    <source>
        <dbReference type="ARBA" id="ARBA00023098"/>
    </source>
</evidence>
<gene>
    <name evidence="19" type="ORF">AUCHE_09_00170</name>
</gene>
<dbReference type="InterPro" id="IPR036188">
    <property type="entry name" value="FAD/NAD-bd_sf"/>
</dbReference>
<dbReference type="InterPro" id="IPR006076">
    <property type="entry name" value="FAD-dep_OxRdtase"/>
</dbReference>
<dbReference type="AlphaFoldDB" id="K6UMU2"/>
<evidence type="ECO:0000256" key="3">
    <source>
        <dbReference type="ARBA" id="ARBA00022548"/>
    </source>
</evidence>
<comment type="similarity">
    <text evidence="2">Belongs to the GMC oxidoreductase family.</text>
</comment>
<dbReference type="InterPro" id="IPR007867">
    <property type="entry name" value="GMC_OxRtase_C"/>
</dbReference>
<keyword evidence="8" id="KW-1207">Sterol metabolism</keyword>
<keyword evidence="5" id="KW-0274">FAD</keyword>
<sequence>MASATPPPTTDDVIVIGSGFGGSVSALRLAEKGYQVRVLEAGRRFEDGDHAPSTRIDRFLFAPRIGLYGIQRIHLLRDVLVLAGAGVGGGSLNYATTLYEPVSDAFYRDTQWAAITDWRAELQPYYALARRMLGVTTNPLTTPADDILRAVAEDTGRGHTFRPTPVGIFFGRDGHLEPGVSVPDPYFDGQGPGRTGCLHCGDCMSGCRHGAKNTLRKNYLYWAERKGAHVQDLRTVTDIRPLPGGGYEVTSRRTGPLWSHPDQRRHRSEQVVIAAGTWGTQTLLSRLKDEGSLPRISARLGDLTRTNSEALCGASTGTRPGPADFSRGIAITSSFHPDEATHIEPCRYGRGSNLMGLLTTPMTDGGGRIPRFVKWLGQIARHPDRVLSVALGLPHWSERTFITLVMQNHDNSLTVRGRRSRWRGWHLSSRQGHGQPNPRWIPEGHRTAREIARRIGGFPLSSIGELADVPMTAHFLGGCVIGETPDHGVVDPYHRLYGYPELHVVDGSTVSANLGVNPSLTITAQAERAMSLWPNKGEPDNRPAPGEGYRRLPPVLPTDPALPGWLPSPHPDSPVDSATC</sequence>
<evidence type="ECO:0000256" key="12">
    <source>
        <dbReference type="ARBA" id="ARBA00049645"/>
    </source>
</evidence>
<dbReference type="EMBL" id="BAGZ01000009">
    <property type="protein sequence ID" value="GAB78411.1"/>
    <property type="molecule type" value="Genomic_DNA"/>
</dbReference>
<evidence type="ECO:0000256" key="11">
    <source>
        <dbReference type="ARBA" id="ARBA00038856"/>
    </source>
</evidence>
<evidence type="ECO:0000256" key="13">
    <source>
        <dbReference type="ARBA" id="ARBA00049723"/>
    </source>
</evidence>
<evidence type="ECO:0000313" key="19">
    <source>
        <dbReference type="EMBL" id="GAB78411.1"/>
    </source>
</evidence>
<evidence type="ECO:0000256" key="9">
    <source>
        <dbReference type="ARBA" id="ARBA00023221"/>
    </source>
</evidence>
<evidence type="ECO:0000256" key="8">
    <source>
        <dbReference type="ARBA" id="ARBA00023166"/>
    </source>
</evidence>
<dbReference type="PANTHER" id="PTHR47470">
    <property type="entry name" value="CHOLESTEROL OXIDASE"/>
    <property type="match status" value="1"/>
</dbReference>
<reference evidence="19 20" key="1">
    <citation type="submission" date="2012-08" db="EMBL/GenBank/DDBJ databases">
        <title>Whole genome shotgun sequence of Austwickia chelonae NBRC 105200.</title>
        <authorList>
            <person name="Yoshida I."/>
            <person name="Hosoyama A."/>
            <person name="Tsuchikane K."/>
            <person name="Katsumata H."/>
            <person name="Ando Y."/>
            <person name="Ohji S."/>
            <person name="Hamada M."/>
            <person name="Tamura T."/>
            <person name="Yamazoe A."/>
            <person name="Yamazaki S."/>
            <person name="Fujita N."/>
        </authorList>
    </citation>
    <scope>NUCLEOTIDE SEQUENCE [LARGE SCALE GENOMIC DNA]</scope>
    <source>
        <strain evidence="19 20">NBRC 105200</strain>
    </source>
</reference>
<dbReference type="Pfam" id="PF01266">
    <property type="entry name" value="DAO"/>
    <property type="match status" value="1"/>
</dbReference>
<comment type="caution">
    <text evidence="19">The sequence shown here is derived from an EMBL/GenBank/DDBJ whole genome shotgun (WGS) entry which is preliminary data.</text>
</comment>
<dbReference type="OrthoDB" id="517968at2"/>
<keyword evidence="3" id="KW-0153">Cholesterol metabolism</keyword>
<evidence type="ECO:0000256" key="4">
    <source>
        <dbReference type="ARBA" id="ARBA00022630"/>
    </source>
</evidence>
<dbReference type="EC" id="1.1.3.6" evidence="13"/>
<evidence type="ECO:0000256" key="15">
    <source>
        <dbReference type="ARBA" id="ARBA00049778"/>
    </source>
</evidence>
<keyword evidence="10" id="KW-0413">Isomerase</keyword>
<dbReference type="Gene3D" id="3.50.50.60">
    <property type="entry name" value="FAD/NAD(P)-binding domain"/>
    <property type="match status" value="3"/>
</dbReference>
<protein>
    <recommendedName>
        <fullName evidence="14">Cholesterol oxidase</fullName>
        <ecNumber evidence="13">1.1.3.6</ecNumber>
        <ecNumber evidence="11">5.3.3.1</ecNumber>
    </recommendedName>
    <alternativeName>
        <fullName evidence="15">Cholesterol isomerase</fullName>
    </alternativeName>
</protein>
<keyword evidence="6" id="KW-0560">Oxidoreductase</keyword>
<dbReference type="GO" id="GO:0004769">
    <property type="term" value="F:steroid Delta-isomerase activity"/>
    <property type="evidence" value="ECO:0007669"/>
    <property type="project" value="UniProtKB-EC"/>
</dbReference>
<dbReference type="SUPFAM" id="SSF51905">
    <property type="entry name" value="FAD/NAD(P)-binding domain"/>
    <property type="match status" value="1"/>
</dbReference>
<evidence type="ECO:0000256" key="6">
    <source>
        <dbReference type="ARBA" id="ARBA00023002"/>
    </source>
</evidence>
<feature type="region of interest" description="Disordered" evidence="16">
    <location>
        <begin position="244"/>
        <end position="265"/>
    </location>
</feature>
<name>K6UMU2_9MICO</name>
<feature type="region of interest" description="Disordered" evidence="16">
    <location>
        <begin position="531"/>
        <end position="580"/>
    </location>
</feature>